<gene>
    <name evidence="4" type="ORF">SCAR479_08165</name>
</gene>
<keyword evidence="3" id="KW-1133">Transmembrane helix</keyword>
<feature type="transmembrane region" description="Helical" evidence="3">
    <location>
        <begin position="99"/>
        <end position="118"/>
    </location>
</feature>
<dbReference type="PANTHER" id="PTHR33365">
    <property type="entry name" value="YALI0B05434P"/>
    <property type="match status" value="1"/>
</dbReference>
<organism evidence="4 5">
    <name type="scientific">Seiridium cardinale</name>
    <dbReference type="NCBI Taxonomy" id="138064"/>
    <lineage>
        <taxon>Eukaryota</taxon>
        <taxon>Fungi</taxon>
        <taxon>Dikarya</taxon>
        <taxon>Ascomycota</taxon>
        <taxon>Pezizomycotina</taxon>
        <taxon>Sordariomycetes</taxon>
        <taxon>Xylariomycetidae</taxon>
        <taxon>Amphisphaeriales</taxon>
        <taxon>Sporocadaceae</taxon>
        <taxon>Seiridium</taxon>
    </lineage>
</organism>
<dbReference type="EMBL" id="JARVKM010000036">
    <property type="protein sequence ID" value="KAK9775189.1"/>
    <property type="molecule type" value="Genomic_DNA"/>
</dbReference>
<evidence type="ECO:0000313" key="5">
    <source>
        <dbReference type="Proteomes" id="UP001465668"/>
    </source>
</evidence>
<protein>
    <submittedName>
        <fullName evidence="4">Cyclochlorotine biosynthesis protein O</fullName>
    </submittedName>
</protein>
<dbReference type="InterPro" id="IPR021765">
    <property type="entry name" value="UstYa-like"/>
</dbReference>
<accession>A0ABR2XN06</accession>
<dbReference type="Pfam" id="PF11807">
    <property type="entry name" value="UstYa"/>
    <property type="match status" value="1"/>
</dbReference>
<keyword evidence="3" id="KW-0472">Membrane</keyword>
<sequence>MIVLTDRRVAAWPSDLFPPPTSRLIALSFFSTRDIQRITLFYLPQPHLATMEYTTYSKVEQESGDASKSDFSEDEGGLLMSQQPKSVVARLSYAVKRSWWVVGPSLWLLSLLATWIIASAASKSRYDISVGLDTELEPFKSQIEMYKTTFSSDLDWDANGTLRRVSRPGSLQFVGDPSPEIDANWEHITAGVAIDIKGPEAKTIEGTTYQKPDGSWFLAIEVFHQLHCLNMIRKTLHIEYYGINEPDMHPYRMHIEHCVDALREALMCRAELAPIPMEFNKRYRTARPAFVAAEHTCRNFDKIRDWAASQYPATHPLWLKAPDGKRV</sequence>
<proteinExistence type="inferred from homology"/>
<reference evidence="4 5" key="1">
    <citation type="submission" date="2024-02" db="EMBL/GenBank/DDBJ databases">
        <title>First draft genome assembly of two strains of Seiridium cardinale.</title>
        <authorList>
            <person name="Emiliani G."/>
            <person name="Scali E."/>
        </authorList>
    </citation>
    <scope>NUCLEOTIDE SEQUENCE [LARGE SCALE GENOMIC DNA]</scope>
    <source>
        <strain evidence="4 5">BM-138-000479</strain>
    </source>
</reference>
<dbReference type="Proteomes" id="UP001465668">
    <property type="component" value="Unassembled WGS sequence"/>
</dbReference>
<evidence type="ECO:0000256" key="2">
    <source>
        <dbReference type="ARBA" id="ARBA00035112"/>
    </source>
</evidence>
<comment type="caution">
    <text evidence="4">The sequence shown here is derived from an EMBL/GenBank/DDBJ whole genome shotgun (WGS) entry which is preliminary data.</text>
</comment>
<evidence type="ECO:0000256" key="1">
    <source>
        <dbReference type="ARBA" id="ARBA00004685"/>
    </source>
</evidence>
<keyword evidence="5" id="KW-1185">Reference proteome</keyword>
<name>A0ABR2XN06_9PEZI</name>
<evidence type="ECO:0000256" key="3">
    <source>
        <dbReference type="SAM" id="Phobius"/>
    </source>
</evidence>
<comment type="pathway">
    <text evidence="1">Mycotoxin biosynthesis.</text>
</comment>
<comment type="similarity">
    <text evidence="2">Belongs to the ustYa family.</text>
</comment>
<evidence type="ECO:0000313" key="4">
    <source>
        <dbReference type="EMBL" id="KAK9775189.1"/>
    </source>
</evidence>
<keyword evidence="3" id="KW-0812">Transmembrane</keyword>
<dbReference type="PANTHER" id="PTHR33365:SF4">
    <property type="entry name" value="CYCLOCHLOROTINE BIOSYNTHESIS PROTEIN O"/>
    <property type="match status" value="1"/>
</dbReference>